<feature type="non-terminal residue" evidence="5">
    <location>
        <position position="1"/>
    </location>
</feature>
<dbReference type="InterPro" id="IPR027417">
    <property type="entry name" value="P-loop_NTPase"/>
</dbReference>
<reference evidence="5" key="1">
    <citation type="journal article" date="2012" name="Nat. Genet.">
        <title>Whole-genome sequence of Schistosoma haematobium.</title>
        <authorList>
            <person name="Young N.D."/>
            <person name="Jex A.R."/>
            <person name="Li B."/>
            <person name="Liu S."/>
            <person name="Yang L."/>
            <person name="Xiong Z."/>
            <person name="Li Y."/>
            <person name="Cantacessi C."/>
            <person name="Hall R.S."/>
            <person name="Xu X."/>
            <person name="Chen F."/>
            <person name="Wu X."/>
            <person name="Zerlotini A."/>
            <person name="Oliveira G."/>
            <person name="Hofmann A."/>
            <person name="Zhang G."/>
            <person name="Fang X."/>
            <person name="Kang Y."/>
            <person name="Campbell B.E."/>
            <person name="Loukas A."/>
            <person name="Ranganathan S."/>
            <person name="Rollinson D."/>
            <person name="Rinaldi G."/>
            <person name="Brindley P.J."/>
            <person name="Yang H."/>
            <person name="Wang J."/>
            <person name="Wang J."/>
            <person name="Gasser R.B."/>
        </authorList>
    </citation>
    <scope>NUCLEOTIDE SEQUENCE [LARGE SCALE GENOMIC DNA]</scope>
</reference>
<sequence>RVKVAVRIRPFNKRERERNAELIVSMNGSTTTIRHPERSTEDKFILKLFSLLEYVTSQHKCLTKSETAKLWVSIT</sequence>
<comment type="caution">
    <text evidence="3">Lacks conserved residue(s) required for the propagation of feature annotation.</text>
</comment>
<accession>A0A095A023</accession>
<dbReference type="Gene3D" id="3.40.850.10">
    <property type="entry name" value="Kinesin motor domain"/>
    <property type="match status" value="1"/>
</dbReference>
<feature type="domain" description="Kinesin motor" evidence="4">
    <location>
        <begin position="1"/>
        <end position="75"/>
    </location>
</feature>
<dbReference type="GO" id="GO:0003777">
    <property type="term" value="F:microtubule motor activity"/>
    <property type="evidence" value="ECO:0007669"/>
    <property type="project" value="InterPro"/>
</dbReference>
<keyword evidence="1" id="KW-0547">Nucleotide-binding</keyword>
<feature type="non-terminal residue" evidence="5">
    <location>
        <position position="75"/>
    </location>
</feature>
<protein>
    <submittedName>
        <fullName evidence="5">Kinesin-related protein 1</fullName>
    </submittedName>
</protein>
<proteinExistence type="inferred from homology"/>
<comment type="similarity">
    <text evidence="3">Belongs to the TRAFAC class myosin-kinesin ATPase superfamily. Kinesin family.</text>
</comment>
<dbReference type="STRING" id="6185.A0A095A023"/>
<evidence type="ECO:0000256" key="1">
    <source>
        <dbReference type="ARBA" id="ARBA00022741"/>
    </source>
</evidence>
<evidence type="ECO:0000256" key="2">
    <source>
        <dbReference type="ARBA" id="ARBA00022840"/>
    </source>
</evidence>
<dbReference type="PROSITE" id="PS50067">
    <property type="entry name" value="KINESIN_MOTOR_2"/>
    <property type="match status" value="1"/>
</dbReference>
<gene>
    <name evidence="5" type="ORF">MS3_08542</name>
</gene>
<dbReference type="InterPro" id="IPR036961">
    <property type="entry name" value="Kinesin_motor_dom_sf"/>
</dbReference>
<dbReference type="AlphaFoldDB" id="A0A095A023"/>
<name>A0A095A023_SCHHA</name>
<evidence type="ECO:0000256" key="3">
    <source>
        <dbReference type="PROSITE-ProRule" id="PRU00283"/>
    </source>
</evidence>
<dbReference type="InterPro" id="IPR001752">
    <property type="entry name" value="Kinesin_motor_dom"/>
</dbReference>
<dbReference type="GO" id="GO:0005524">
    <property type="term" value="F:ATP binding"/>
    <property type="evidence" value="ECO:0007669"/>
    <property type="project" value="UniProtKB-KW"/>
</dbReference>
<dbReference type="GO" id="GO:0007018">
    <property type="term" value="P:microtubule-based movement"/>
    <property type="evidence" value="ECO:0007669"/>
    <property type="project" value="InterPro"/>
</dbReference>
<evidence type="ECO:0000313" key="5">
    <source>
        <dbReference type="EMBL" id="KGB40077.1"/>
    </source>
</evidence>
<dbReference type="EMBL" id="KL251363">
    <property type="protein sequence ID" value="KGB40077.1"/>
    <property type="molecule type" value="Genomic_DNA"/>
</dbReference>
<evidence type="ECO:0000259" key="4">
    <source>
        <dbReference type="PROSITE" id="PS50067"/>
    </source>
</evidence>
<dbReference type="SUPFAM" id="SSF52540">
    <property type="entry name" value="P-loop containing nucleoside triphosphate hydrolases"/>
    <property type="match status" value="1"/>
</dbReference>
<organism evidence="5">
    <name type="scientific">Schistosoma haematobium</name>
    <name type="common">Blood fluke</name>
    <dbReference type="NCBI Taxonomy" id="6185"/>
    <lineage>
        <taxon>Eukaryota</taxon>
        <taxon>Metazoa</taxon>
        <taxon>Spiralia</taxon>
        <taxon>Lophotrochozoa</taxon>
        <taxon>Platyhelminthes</taxon>
        <taxon>Trematoda</taxon>
        <taxon>Digenea</taxon>
        <taxon>Strigeidida</taxon>
        <taxon>Schistosomatoidea</taxon>
        <taxon>Schistosomatidae</taxon>
        <taxon>Schistosoma</taxon>
    </lineage>
</organism>
<dbReference type="GO" id="GO:0008017">
    <property type="term" value="F:microtubule binding"/>
    <property type="evidence" value="ECO:0007669"/>
    <property type="project" value="InterPro"/>
</dbReference>
<keyword evidence="2" id="KW-0067">ATP-binding</keyword>